<dbReference type="InterPro" id="IPR036388">
    <property type="entry name" value="WH-like_DNA-bd_sf"/>
</dbReference>
<dbReference type="AlphaFoldDB" id="A0A6S6T1Z6"/>
<evidence type="ECO:0000256" key="2">
    <source>
        <dbReference type="ARBA" id="ARBA00023125"/>
    </source>
</evidence>
<accession>A0A6S6T1Z6</accession>
<evidence type="ECO:0000259" key="4">
    <source>
        <dbReference type="PROSITE" id="PS51118"/>
    </source>
</evidence>
<dbReference type="PROSITE" id="PS51118">
    <property type="entry name" value="HTH_HXLR"/>
    <property type="match status" value="1"/>
</dbReference>
<dbReference type="InterPro" id="IPR002577">
    <property type="entry name" value="HTH_HxlR"/>
</dbReference>
<name>A0A6S6T1Z6_9BACT</name>
<dbReference type="PANTHER" id="PTHR33204:SF37">
    <property type="entry name" value="HTH-TYPE TRANSCRIPTIONAL REGULATOR YODB"/>
    <property type="match status" value="1"/>
</dbReference>
<dbReference type="PANTHER" id="PTHR33204">
    <property type="entry name" value="TRANSCRIPTIONAL REGULATOR, MARR FAMILY"/>
    <property type="match status" value="1"/>
</dbReference>
<sequence length="140" mass="16177">MKKKFRSSCIIASALDLIGDKWSLLIIRDMLLFEKKTFKDFAESDEGIATNLLSTRLKMLESIGLLTKRKLPANKKTNVYLLTNKGIELAPIIMEIVVWSDRHVREEHSEMNAYDRSQNKIGMIEAVQEAYREFIRKTIA</sequence>
<organism evidence="5">
    <name type="scientific">uncultured Aureispira sp</name>
    <dbReference type="NCBI Taxonomy" id="1331704"/>
    <lineage>
        <taxon>Bacteria</taxon>
        <taxon>Pseudomonadati</taxon>
        <taxon>Bacteroidota</taxon>
        <taxon>Saprospiria</taxon>
        <taxon>Saprospirales</taxon>
        <taxon>Saprospiraceae</taxon>
        <taxon>Aureispira</taxon>
        <taxon>environmental samples</taxon>
    </lineage>
</organism>
<proteinExistence type="predicted"/>
<keyword evidence="3" id="KW-0804">Transcription</keyword>
<keyword evidence="2" id="KW-0238">DNA-binding</keyword>
<evidence type="ECO:0000313" key="5">
    <source>
        <dbReference type="EMBL" id="CAA6817111.1"/>
    </source>
</evidence>
<dbReference type="SUPFAM" id="SSF46785">
    <property type="entry name" value="Winged helix' DNA-binding domain"/>
    <property type="match status" value="1"/>
</dbReference>
<dbReference type="Gene3D" id="1.10.10.10">
    <property type="entry name" value="Winged helix-like DNA-binding domain superfamily/Winged helix DNA-binding domain"/>
    <property type="match status" value="1"/>
</dbReference>
<dbReference type="InterPro" id="IPR036390">
    <property type="entry name" value="WH_DNA-bd_sf"/>
</dbReference>
<protein>
    <submittedName>
        <fullName evidence="5">Transcriptional regulator</fullName>
    </submittedName>
</protein>
<feature type="domain" description="HTH hxlR-type" evidence="4">
    <location>
        <begin position="9"/>
        <end position="108"/>
    </location>
</feature>
<dbReference type="EMBL" id="CACVAQ010000244">
    <property type="protein sequence ID" value="CAA6817111.1"/>
    <property type="molecule type" value="Genomic_DNA"/>
</dbReference>
<gene>
    <name evidence="5" type="ORF">HELGO_WM42806</name>
</gene>
<evidence type="ECO:0000256" key="3">
    <source>
        <dbReference type="ARBA" id="ARBA00023163"/>
    </source>
</evidence>
<reference evidence="5" key="1">
    <citation type="submission" date="2020-01" db="EMBL/GenBank/DDBJ databases">
        <authorList>
            <person name="Meier V. D."/>
            <person name="Meier V D."/>
        </authorList>
    </citation>
    <scope>NUCLEOTIDE SEQUENCE</scope>
    <source>
        <strain evidence="5">HLG_WM_MAG_10</strain>
    </source>
</reference>
<dbReference type="GO" id="GO:0003677">
    <property type="term" value="F:DNA binding"/>
    <property type="evidence" value="ECO:0007669"/>
    <property type="project" value="UniProtKB-KW"/>
</dbReference>
<keyword evidence="1" id="KW-0805">Transcription regulation</keyword>
<evidence type="ECO:0000256" key="1">
    <source>
        <dbReference type="ARBA" id="ARBA00023015"/>
    </source>
</evidence>
<dbReference type="Pfam" id="PF01638">
    <property type="entry name" value="HxlR"/>
    <property type="match status" value="1"/>
</dbReference>